<dbReference type="GO" id="GO:0046872">
    <property type="term" value="F:metal ion binding"/>
    <property type="evidence" value="ECO:0007669"/>
    <property type="project" value="UniProtKB-KW"/>
</dbReference>
<evidence type="ECO:0000256" key="2">
    <source>
        <dbReference type="ARBA" id="ARBA00007357"/>
    </source>
</evidence>
<comment type="cofactor">
    <cofactor evidence="1">
        <name>Zn(2+)</name>
        <dbReference type="ChEBI" id="CHEBI:29105"/>
    </cofactor>
</comment>
<organism evidence="11 12">
    <name type="scientific">Caballeronia choica</name>
    <dbReference type="NCBI Taxonomy" id="326476"/>
    <lineage>
        <taxon>Bacteria</taxon>
        <taxon>Pseudomonadati</taxon>
        <taxon>Pseudomonadota</taxon>
        <taxon>Betaproteobacteria</taxon>
        <taxon>Burkholderiales</taxon>
        <taxon>Burkholderiaceae</taxon>
        <taxon>Caballeronia</taxon>
    </lineage>
</organism>
<evidence type="ECO:0000259" key="10">
    <source>
        <dbReference type="Pfam" id="PF05649"/>
    </source>
</evidence>
<evidence type="ECO:0000256" key="8">
    <source>
        <dbReference type="SAM" id="SignalP"/>
    </source>
</evidence>
<dbReference type="Gene3D" id="1.10.1380.10">
    <property type="entry name" value="Neutral endopeptidase , domain2"/>
    <property type="match status" value="1"/>
</dbReference>
<evidence type="ECO:0000313" key="11">
    <source>
        <dbReference type="EMBL" id="SAL39831.1"/>
    </source>
</evidence>
<accession>A0A158H6X7</accession>
<dbReference type="Proteomes" id="UP000054770">
    <property type="component" value="Unassembled WGS sequence"/>
</dbReference>
<dbReference type="EMBL" id="FCON02000013">
    <property type="protein sequence ID" value="SAL39831.1"/>
    <property type="molecule type" value="Genomic_DNA"/>
</dbReference>
<dbReference type="InterPro" id="IPR008753">
    <property type="entry name" value="Peptidase_M13_N"/>
</dbReference>
<keyword evidence="3" id="KW-0645">Protease</keyword>
<dbReference type="InterPro" id="IPR024079">
    <property type="entry name" value="MetalloPept_cat_dom_sf"/>
</dbReference>
<evidence type="ECO:0000256" key="1">
    <source>
        <dbReference type="ARBA" id="ARBA00001947"/>
    </source>
</evidence>
<keyword evidence="6" id="KW-0862">Zinc</keyword>
<evidence type="ECO:0000256" key="7">
    <source>
        <dbReference type="ARBA" id="ARBA00023049"/>
    </source>
</evidence>
<dbReference type="GO" id="GO:0004222">
    <property type="term" value="F:metalloendopeptidase activity"/>
    <property type="evidence" value="ECO:0007669"/>
    <property type="project" value="InterPro"/>
</dbReference>
<evidence type="ECO:0000256" key="4">
    <source>
        <dbReference type="ARBA" id="ARBA00022723"/>
    </source>
</evidence>
<dbReference type="RefSeq" id="WP_160109991.1">
    <property type="nucleotide sequence ID" value="NZ_FCON02000013.1"/>
</dbReference>
<dbReference type="PANTHER" id="PTHR11733">
    <property type="entry name" value="ZINC METALLOPROTEASE FAMILY M13 NEPRILYSIN-RELATED"/>
    <property type="match status" value="1"/>
</dbReference>
<keyword evidence="12" id="KW-1185">Reference proteome</keyword>
<dbReference type="Pfam" id="PF01431">
    <property type="entry name" value="Peptidase_M13"/>
    <property type="match status" value="1"/>
</dbReference>
<comment type="caution">
    <text evidence="11">The sequence shown here is derived from an EMBL/GenBank/DDBJ whole genome shotgun (WGS) entry which is preliminary data.</text>
</comment>
<keyword evidence="5 11" id="KW-0378">Hydrolase</keyword>
<evidence type="ECO:0000256" key="5">
    <source>
        <dbReference type="ARBA" id="ARBA00022801"/>
    </source>
</evidence>
<dbReference type="GO" id="GO:0005886">
    <property type="term" value="C:plasma membrane"/>
    <property type="evidence" value="ECO:0007669"/>
    <property type="project" value="TreeGrafter"/>
</dbReference>
<feature type="chain" id="PRO_5011111872" evidence="8">
    <location>
        <begin position="20"/>
        <end position="678"/>
    </location>
</feature>
<name>A0A158H6X7_9BURK</name>
<dbReference type="PROSITE" id="PS51885">
    <property type="entry name" value="NEPRILYSIN"/>
    <property type="match status" value="1"/>
</dbReference>
<dbReference type="PANTHER" id="PTHR11733:SF167">
    <property type="entry name" value="FI17812P1-RELATED"/>
    <property type="match status" value="1"/>
</dbReference>
<keyword evidence="7" id="KW-0482">Metalloprotease</keyword>
<feature type="domain" description="Peptidase M13 C-terminal" evidence="9">
    <location>
        <begin position="475"/>
        <end position="675"/>
    </location>
</feature>
<gene>
    <name evidence="11" type="primary">pepO</name>
    <name evidence="11" type="ORF">AWB68_01739</name>
</gene>
<dbReference type="OrthoDB" id="9775677at2"/>
<dbReference type="PROSITE" id="PS51257">
    <property type="entry name" value="PROKAR_LIPOPROTEIN"/>
    <property type="match status" value="1"/>
</dbReference>
<dbReference type="InterPro" id="IPR018497">
    <property type="entry name" value="Peptidase_M13_C"/>
</dbReference>
<evidence type="ECO:0000259" key="9">
    <source>
        <dbReference type="Pfam" id="PF01431"/>
    </source>
</evidence>
<dbReference type="Pfam" id="PF05649">
    <property type="entry name" value="Peptidase_M13_N"/>
    <property type="match status" value="1"/>
</dbReference>
<dbReference type="SUPFAM" id="SSF55486">
    <property type="entry name" value="Metalloproteases ('zincins'), catalytic domain"/>
    <property type="match status" value="1"/>
</dbReference>
<feature type="signal peptide" evidence="8">
    <location>
        <begin position="1"/>
        <end position="19"/>
    </location>
</feature>
<proteinExistence type="inferred from homology"/>
<keyword evidence="8" id="KW-0732">Signal</keyword>
<dbReference type="PRINTS" id="PR00786">
    <property type="entry name" value="NEPRILYSIN"/>
</dbReference>
<dbReference type="InterPro" id="IPR000718">
    <property type="entry name" value="Peptidase_M13"/>
</dbReference>
<reference evidence="11" key="1">
    <citation type="submission" date="2016-01" db="EMBL/GenBank/DDBJ databases">
        <authorList>
            <person name="Peeters C."/>
        </authorList>
    </citation>
    <scope>NUCLEOTIDE SEQUENCE [LARGE SCALE GENOMIC DNA]</scope>
    <source>
        <strain evidence="11">LMG 22940</strain>
    </source>
</reference>
<dbReference type="GO" id="GO:0016485">
    <property type="term" value="P:protein processing"/>
    <property type="evidence" value="ECO:0007669"/>
    <property type="project" value="TreeGrafter"/>
</dbReference>
<evidence type="ECO:0000313" key="12">
    <source>
        <dbReference type="Proteomes" id="UP000054770"/>
    </source>
</evidence>
<dbReference type="CDD" id="cd08662">
    <property type="entry name" value="M13"/>
    <property type="match status" value="1"/>
</dbReference>
<comment type="similarity">
    <text evidence="2">Belongs to the peptidase M13 family.</text>
</comment>
<dbReference type="Gene3D" id="3.40.390.10">
    <property type="entry name" value="Collagenase (Catalytic Domain)"/>
    <property type="match status" value="1"/>
</dbReference>
<sequence>MNTSRLSITAIAAAAFALAACNGSNNDSSVVSTRPSFDATEIDKSISACQDFNAYVNRKWTDAAQIPADASRLTTFSVLEKKSSDVQLEIAQKGGADVYSKLVQDFYRVAADEAGPERAGGAPLAPQLAKIDAIRDTADLAAYLNGPVGDGRAALFIMHPFAGEIDPTVNVLNVLAMALSLKSRELYLNADARPTRDAFVASVTRSFMLTGMSADAAGAAAQKVLAFETKLAEATPAAGEASPDDSGEISLARANQISPNFDWTAFFKAQGVTPPATIKLSSQKWFAAMDGMIKSVPLDDWKQALRYAVIRSASKYLSKAFRDEDFNFYGKTLEGRAAQPALSARILDNINNTEVLAKAMGVPFQAKTLTPETVAATEAMVKDIRAAFRARLAKSVWLAPQSIQRALAKEEAILFKIGGPKSGPDISDLKLPGTSWYDNAMAVSKFDAHRWLLQVGTKVDRKIWTFAPQEVEGAYSPTENSIQLTAGILQPPFFDAKADLAMNYGALGAVIGHELTHGFDSQGSRHDATGALADWLQPNDHTEFDARVARLSRQYDAYEALPGLHLNGKLTEGETTADSGGINAGRDALIARLAREPSADKSIDGFTQQQRYYLAWARIWRQKMTPEYVRSQVATDPHPIGKFRVIGPMSNMPEFAQAFSCKTGDPMVRTPEDRVTIW</sequence>
<dbReference type="InterPro" id="IPR042089">
    <property type="entry name" value="Peptidase_M13_dom_2"/>
</dbReference>
<evidence type="ECO:0000256" key="3">
    <source>
        <dbReference type="ARBA" id="ARBA00022670"/>
    </source>
</evidence>
<dbReference type="AlphaFoldDB" id="A0A158H6X7"/>
<dbReference type="EC" id="3.4.24.-" evidence="11"/>
<keyword evidence="4" id="KW-0479">Metal-binding</keyword>
<evidence type="ECO:0000256" key="6">
    <source>
        <dbReference type="ARBA" id="ARBA00022833"/>
    </source>
</evidence>
<feature type="domain" description="Peptidase M13 N-terminal" evidence="10">
    <location>
        <begin position="49"/>
        <end position="420"/>
    </location>
</feature>
<protein>
    <submittedName>
        <fullName evidence="11">Neutral endopeptidase</fullName>
        <ecNumber evidence="11">3.4.24.-</ecNumber>
    </submittedName>
</protein>